<dbReference type="GO" id="GO:0044550">
    <property type="term" value="P:secondary metabolite biosynthetic process"/>
    <property type="evidence" value="ECO:0007669"/>
    <property type="project" value="TreeGrafter"/>
</dbReference>
<organism evidence="6 7">
    <name type="scientific">Talaromyces islandicus</name>
    <name type="common">Penicillium islandicum</name>
    <dbReference type="NCBI Taxonomy" id="28573"/>
    <lineage>
        <taxon>Eukaryota</taxon>
        <taxon>Fungi</taxon>
        <taxon>Dikarya</taxon>
        <taxon>Ascomycota</taxon>
        <taxon>Pezizomycotina</taxon>
        <taxon>Eurotiomycetes</taxon>
        <taxon>Eurotiomycetidae</taxon>
        <taxon>Eurotiales</taxon>
        <taxon>Trichocomaceae</taxon>
        <taxon>Talaromyces</taxon>
        <taxon>Talaromyces sect. Islandici</taxon>
    </lineage>
</organism>
<reference evidence="6 7" key="1">
    <citation type="submission" date="2015-04" db="EMBL/GenBank/DDBJ databases">
        <authorList>
            <person name="Syromyatnikov M.Y."/>
            <person name="Popov V.N."/>
        </authorList>
    </citation>
    <scope>NUCLEOTIDE SEQUENCE [LARGE SCALE GENOMIC DNA]</scope>
    <source>
        <strain evidence="6">WF-38-12</strain>
    </source>
</reference>
<dbReference type="InterPro" id="IPR042099">
    <property type="entry name" value="ANL_N_sf"/>
</dbReference>
<feature type="domain" description="Carrier" evidence="5">
    <location>
        <begin position="3864"/>
        <end position="3940"/>
    </location>
</feature>
<dbReference type="SUPFAM" id="SSF56801">
    <property type="entry name" value="Acetyl-CoA synthetase-like"/>
    <property type="match status" value="3"/>
</dbReference>
<dbReference type="InterPro" id="IPR020845">
    <property type="entry name" value="AMP-binding_CS"/>
</dbReference>
<proteinExistence type="inferred from homology"/>
<dbReference type="GO" id="GO:0031177">
    <property type="term" value="F:phosphopantetheine binding"/>
    <property type="evidence" value="ECO:0007669"/>
    <property type="project" value="InterPro"/>
</dbReference>
<dbReference type="CDD" id="cd05918">
    <property type="entry name" value="A_NRPS_SidN3_like"/>
    <property type="match status" value="3"/>
</dbReference>
<evidence type="ECO:0000313" key="7">
    <source>
        <dbReference type="Proteomes" id="UP000054383"/>
    </source>
</evidence>
<keyword evidence="1" id="KW-0596">Phosphopantetheine</keyword>
<dbReference type="Pfam" id="PF00550">
    <property type="entry name" value="PP-binding"/>
    <property type="match status" value="5"/>
</dbReference>
<feature type="domain" description="Carrier" evidence="5">
    <location>
        <begin position="3308"/>
        <end position="3384"/>
    </location>
</feature>
<dbReference type="GO" id="GO:0043041">
    <property type="term" value="P:amino acid activation for nonribosomal peptide biosynthetic process"/>
    <property type="evidence" value="ECO:0007669"/>
    <property type="project" value="TreeGrafter"/>
</dbReference>
<feature type="domain" description="Carrier" evidence="5">
    <location>
        <begin position="26"/>
        <end position="99"/>
    </location>
</feature>
<dbReference type="GO" id="GO:0016874">
    <property type="term" value="F:ligase activity"/>
    <property type="evidence" value="ECO:0007669"/>
    <property type="project" value="UniProtKB-KW"/>
</dbReference>
<keyword evidence="2" id="KW-0597">Phosphoprotein</keyword>
<feature type="domain" description="Carrier" evidence="5">
    <location>
        <begin position="1124"/>
        <end position="1201"/>
    </location>
</feature>
<evidence type="ECO:0000256" key="4">
    <source>
        <dbReference type="ARBA" id="ARBA00029454"/>
    </source>
</evidence>
<dbReference type="InterPro" id="IPR009081">
    <property type="entry name" value="PP-bd_ACP"/>
</dbReference>
<protein>
    <submittedName>
        <fullName evidence="6">Nonribosomal peptide synthetase 8</fullName>
    </submittedName>
</protein>
<evidence type="ECO:0000259" key="5">
    <source>
        <dbReference type="PROSITE" id="PS50075"/>
    </source>
</evidence>
<dbReference type="InterPro" id="IPR045851">
    <property type="entry name" value="AMP-bd_C_sf"/>
</dbReference>
<dbReference type="SUPFAM" id="SSF47336">
    <property type="entry name" value="ACP-like"/>
    <property type="match status" value="5"/>
</dbReference>
<gene>
    <name evidence="6" type="ORF">PISL3812_07846</name>
</gene>
<dbReference type="CDD" id="cd19542">
    <property type="entry name" value="CT_NRPS-like"/>
    <property type="match status" value="2"/>
</dbReference>
<dbReference type="Pfam" id="PF00668">
    <property type="entry name" value="Condensation"/>
    <property type="match status" value="4"/>
</dbReference>
<dbReference type="OMA" id="CQFEYST"/>
<accession>A0A0U1M6X0</accession>
<dbReference type="EMBL" id="CVMT01000008">
    <property type="protein sequence ID" value="CRG90801.1"/>
    <property type="molecule type" value="Genomic_DNA"/>
</dbReference>
<dbReference type="FunFam" id="3.30.300.30:FF:000015">
    <property type="entry name" value="Nonribosomal peptide synthase SidD"/>
    <property type="match status" value="3"/>
</dbReference>
<evidence type="ECO:0000313" key="6">
    <source>
        <dbReference type="EMBL" id="CRG90801.1"/>
    </source>
</evidence>
<dbReference type="FunFam" id="3.40.50.12780:FF:000014">
    <property type="entry name" value="Nonribosomal peptide synthetase 1"/>
    <property type="match status" value="3"/>
</dbReference>
<dbReference type="NCBIfam" id="TIGR01733">
    <property type="entry name" value="AA-adenyl-dom"/>
    <property type="match status" value="3"/>
</dbReference>
<feature type="domain" description="Carrier" evidence="5">
    <location>
        <begin position="2223"/>
        <end position="2299"/>
    </location>
</feature>
<dbReference type="SMART" id="SM00823">
    <property type="entry name" value="PKS_PP"/>
    <property type="match status" value="4"/>
</dbReference>
<comment type="similarity">
    <text evidence="4">Belongs to the NRP synthetase family.</text>
</comment>
<dbReference type="InterPro" id="IPR010071">
    <property type="entry name" value="AA_adenyl_dom"/>
</dbReference>
<dbReference type="NCBIfam" id="NF003417">
    <property type="entry name" value="PRK04813.1"/>
    <property type="match status" value="3"/>
</dbReference>
<dbReference type="Proteomes" id="UP000054383">
    <property type="component" value="Unassembled WGS sequence"/>
</dbReference>
<dbReference type="Gene3D" id="3.30.300.30">
    <property type="match status" value="3"/>
</dbReference>
<dbReference type="FunFam" id="3.40.50.980:FF:000001">
    <property type="entry name" value="Non-ribosomal peptide synthetase"/>
    <property type="match status" value="3"/>
</dbReference>
<dbReference type="Gene3D" id="1.10.1200.10">
    <property type="entry name" value="ACP-like"/>
    <property type="match status" value="5"/>
</dbReference>
<dbReference type="Gene3D" id="3.40.50.12780">
    <property type="entry name" value="N-terminal domain of ligase-like"/>
    <property type="match status" value="3"/>
</dbReference>
<evidence type="ECO:0000256" key="3">
    <source>
        <dbReference type="ARBA" id="ARBA00022598"/>
    </source>
</evidence>
<dbReference type="STRING" id="28573.A0A0U1M6X0"/>
<sequence length="3942" mass="437713">MDFGGIPAGLEVLAPMPETKKVLNQTQAEEFLRNIYVEVLRKEESKIDADKSFLGLGGDSLLAIFVIARLREAGFAIDVADIFHGGSITELSKKLITDDSIASEYTKQTPNAGSSEASTHVNNDLPSSCFAPNCLTDMDSAYLEQLHNISTSPAEDIETISPCSPLQEKILIGQAIDSNSYQCTFTVRIRMPMHVNAQQIRNVWNTVVSQRSILRTLFVNSQQRPGHMDQVVLRKITPEIRFVDATSLPTVPDLATRARFVARPFQAPHRLTITQASSQEFYLKLDISHALIDGHSAEVLLKDTCTALFGQQGQQEVLPYRSYAQFQQEKKDNISSSDYWLKYMANAQETHLPLLKDQESMRGLQTLRFSFKASPELEQFCERHRITIANVCQIAWGVVLRYYTGLENVCFSYITSSREAPLHGIMEAVGPFINTLICKMELPGPTKILDALQQVHKNYFESLEHQDEFSDIVSARQWGNTVMSFRRNLSQDSERRLGLECDIIDAYSPTDYDISLNIQAGQNDIDVSMDFWSSKMDAHYGDAILKTFRQAIDCIVDLPNEPVSNLDLLPVEHRNEIVKVNGQKPERMQNCVHELVRAKVNEQPDAPAAQSWDGFLTYRELYDLSRTLAAYLVNQGVGPEVMVGICMDKSKWALVAMLAILEAGGAVVPLGVQHPLTRIQDILEDSEASFILVDTPQSLRLAELGRPTIVVDEALLSNIMELSIYDPICSTVGPNNAAWVIYTSGSTGKPKGVLLEHAALSSSMMAHGKVFSNGPHARVFQFAAYTFDAAIQENFTTLFYGGCVCIPSETDRMNRLSESIIKLKANYVGLTSSTASLIQPNELPHVEQLILFGEPVKASVVETWLGSATLLNGYGPTECSIFSSVSSPLKDRSEISNIGFVTAGHFWVTDASDFNRLCPIGCPGELLIEGPLLARGYVNDPVKTGNAFVTDPGFIRQMNLGSGRRMYRTGDIVQQNANGSLTYLGRRDTQVKIRGQRLDVGEVEYWISKLLPDISGAVVDVIPQKNELVAAMDFTKNSPFRAGAPEGLALLPPSEKMQSALSNLREQLLKNLPSYMVPNIYLPLADMPLTISSKTDRRTIFQFIATLQSSEMRRYLAGSEAKEMPATETGKRLQIMWAEVLKVDPSEIGVHDHFFQIGGDSILAIHLVAMAGQKFKSRLTVADIFHYPKLQEMAIFLDEDPMDIDHTIDEKDTERFELWHVSRDASVLQLGLHSIAEQCRVHVDQIEDVYPCTALQEGLMAITMHQPTAYVSRRVFALADIIDMDSFKAAWQVMIQIAPVLRTRILLGQEHGSLQVLMHAPSNLEWNYSSNLNDYMSKDQKKGIEYGQPLVRLGLVKETSGQRYFVWTAHHSVYDGWSAQLMYKTVAAIYHGESIPQSIPYTRFIRYLENTDSSLAAEYWRLQLDGEVLGNFPVLPNHQYQPKPTQHLRHQIQQRQIGQIDGGLSNVLRAAWALVTSQYMGSNDVVFAVTVSGRSAPVSGITELVAPTITTVPVRVTINKEQSVRDFLSQVQRQAIEMIPFEHTGLQNIKKMMPEAAEALEINNLFVVQPASERDQSEGFPGMIAKDDDNVLPGAFHSHALVMECTLPATNADSIIVDARFDSEVVPEARVASILHQFDHVATKLSEAFQENCHLSDLDMLSKHDMKQITTWNSQGSPASKDLVHELIVQSITKRSNSIAIDSWDGKLTYNELHSHALKLANHLINIGVVPDMFVGMCMDKSKWASVAVLAILYAGGAVMPLGVQHPISRVETILRDSSATIILCDAHQASRLHGLAPQILPVEETLATLPSTTTDFIHTNVQPHHAGWVIYTSGSTGNPKGVVIQHSALCSGIKGHSARFGFNEKTRQLQFGAHTFDITIQEICTTLIHGGVVCVPSEEQRMNELTSTIAAMRVNFLGLTSTSASLIDPQQVPTVKTLTLFGEAVKASVVEAWLPHADVINVYGPSECTIHSVCSLSIKDPKDSLNIGFALNGLLWVADPNDYNRLCPIGAPGELLIEGPALAREYLNDPVKTEAAFITDPLFVQSMPSGDQPRRMYRTGDIVQQNVDGSLTYLGRRDTQVKIRGQRVDVGEIEYWLAKAMERDILTVMVDLLQGSNSQDPVLLVATMDFVSDSKYSKIHRDTAHPKLLAPSEELIQDYQRVRGFLTTKIPAYMVPSIFVPMVEVPRTVTGKTDRRSALAQLRDIDKAHLKQYSGKIGPKKMPTSEIGIRIQTLWAQVFKLEIQEIGLDDHFFQLGGDSITAIQLVEIARKSNVHIAVAEIFQFPTLNDMISMVRERGTHGTTSLDTTPFQMWQNASDSNKDLVASRCGINSNDIEDIYPCTPLQEGLMAITIRRPTAYVSRRVFELTDSIDIDRFCAAWQTMTDISPILRTRILLGVDSQSLQVVVKGPIQWTRGPNLEDYITQDQTSGISLGNPLVRYGLIDDIFSGKRYFIWTAHHSVYDGWSMQLLYQQVAAIYLRGEIPREVSYSKFIKYINDFNPDKTAQYWRKELTGDEVLSKFPLLPSSNYQPNPCKSFHHQMNAIPLLSPHGVSTSNLLRAAWALVVAQYTGINDVLFAVTLSGRTAPVPEITKIVAPTLTTVPVRIRIEPNKAVHDYLREVQQQAIDMMPYEYTGIQRIRQLVPELSPLLDMNHLFVVQPASESDMTVQFPGLKPKDKEESQAFHSQALIVECTLARESQAGVAIDVKFDDKVITEIEISRLLRQFTHLVAELSKSDERLPMKNLRAVNAYDSTLIKNWNSSLTMVHNECAHELISQVAAMQPDAIAVDAWDGTWTYSELDKKAKLLGQGLLELGVGPDIMVGVCMDKSRWAAVAMLGILHAGGAVLPLGIQHPRGRIQGLLADTAASVILTDSQQGERLIGMCSHILVVDESLFQALPTQHLDRVNPDVQPSHVAWVIYTSGSTGTPKGVLLEHRAICSSIRGHGPAFGLDKATRMFQFAAYTFDVSIQELLSTLIYGGCVCVPSEDQRMNDLAETIRGFKINVLGFTSSTASLLRPSDVPTVQRLVLFGEAVKPSVVEAWKEIEVLSAYGPSECSMHSTCSKPLKSKDDASNIGYPFSGNIWIAHPADYNKLVPVGAPGEILIEGPLVARGYLNDSQKTNMSFITDPLFVHDLGLQTGRRMYRTGDIARQNADGSFTYLGRRDTQIKIRGQRLDVGEVEYWISRLLGGGVTAVVDLLPSSEVRPQPLLVAAVDHLDDGQVNNGYAKQGSTIIPPSDSLKETFANLRDSLMKKLPTYMVPTIFLPLTKIPLNLSGKTDRRAVKEMLQSFSVTDLSSYSSRRASTKEVNTESESILRQLWSEVLQINEQNIGSNDDFFSIGGDSIVAMRLAAVASSRSITLNVKEVFQNSTLAKMAQIARHGQVQMSRQLAKYDRFSLVDIPDALAIFDDQVVPRIKSPRTKVIDFFPSTDSQALSVAGALTGAQVEVHYFKVDGKYPYDIDRLKKACQDLHNNIEAFRTTFAFYKKDLFQVVLDSQETEIPVLEVEDSLDAATNSLIQKHKHELLRLGQRLFQTTILKCKRSHDHRILFRMSHAIYDGSSFPVIWKTLEALHDSQPIPQNTDFSAYLSDRLSQVSEDAYGYWTRLLQGSTMPRLSAVRSAHNQKPAPMRFSAPRTVNLIKAPSDGITTAIIVKAAWALVLGERIGGADVVFGDTISGRSSSHPSLADSTVGCCATHVPLRVKIENKWRALDLLHAVRDQHFDRMPYENLGFRDIIENCTLWPTSTRFTSIVNHRRANPVSILLGGQEYSVGICAPPDDLMMNLYDIAVVSEELHDRVEICLGYADDTLPAGEADSLLTSLTTTVDALLNQPESTISELSSSIQSTATPLRQQTNDSYSTFQKPIDSRVIKIWQSSFGHKRGVEGASPLSSPFFDLGGDILDAARFVTMMQEQNIAISLDDLLNHPSVSDLDRFLKSLEVI</sequence>
<dbReference type="PROSITE" id="PS50075">
    <property type="entry name" value="CARRIER"/>
    <property type="match status" value="5"/>
</dbReference>
<dbReference type="Gene3D" id="3.30.559.30">
    <property type="entry name" value="Nonribosomal peptide synthetase, condensation domain"/>
    <property type="match status" value="4"/>
</dbReference>
<dbReference type="InterPro" id="IPR006162">
    <property type="entry name" value="Ppantetheine_attach_site"/>
</dbReference>
<dbReference type="FunFam" id="1.10.1200.10:FF:000005">
    <property type="entry name" value="Nonribosomal peptide synthetase 1"/>
    <property type="match status" value="2"/>
</dbReference>
<dbReference type="Gene3D" id="3.30.559.10">
    <property type="entry name" value="Chloramphenicol acetyltransferase-like domain"/>
    <property type="match status" value="4"/>
</dbReference>
<dbReference type="Pfam" id="PF00501">
    <property type="entry name" value="AMP-binding"/>
    <property type="match status" value="3"/>
</dbReference>
<dbReference type="InterPro" id="IPR001242">
    <property type="entry name" value="Condensation_dom"/>
</dbReference>
<dbReference type="OrthoDB" id="416786at2759"/>
<dbReference type="InterPro" id="IPR020806">
    <property type="entry name" value="PKS_PP-bd"/>
</dbReference>
<dbReference type="CDD" id="cd19545">
    <property type="entry name" value="FUM14_C_NRPS-like"/>
    <property type="match status" value="2"/>
</dbReference>
<dbReference type="PANTHER" id="PTHR45527">
    <property type="entry name" value="NONRIBOSOMAL PEPTIDE SYNTHETASE"/>
    <property type="match status" value="1"/>
</dbReference>
<dbReference type="InterPro" id="IPR023213">
    <property type="entry name" value="CAT-like_dom_sf"/>
</dbReference>
<dbReference type="GO" id="GO:0005737">
    <property type="term" value="C:cytoplasm"/>
    <property type="evidence" value="ECO:0007669"/>
    <property type="project" value="TreeGrafter"/>
</dbReference>
<dbReference type="InterPro" id="IPR036736">
    <property type="entry name" value="ACP-like_sf"/>
</dbReference>
<keyword evidence="7" id="KW-1185">Reference proteome</keyword>
<dbReference type="SUPFAM" id="SSF52777">
    <property type="entry name" value="CoA-dependent acyltransferases"/>
    <property type="match status" value="8"/>
</dbReference>
<dbReference type="InterPro" id="IPR000873">
    <property type="entry name" value="AMP-dep_synth/lig_dom"/>
</dbReference>
<keyword evidence="3" id="KW-0436">Ligase</keyword>
<name>A0A0U1M6X0_TALIS</name>
<dbReference type="PANTHER" id="PTHR45527:SF16">
    <property type="entry name" value="NONRIBOSOMAL PEPTIDE SYNTHASE ATNA-RELATED"/>
    <property type="match status" value="1"/>
</dbReference>
<dbReference type="PROSITE" id="PS00455">
    <property type="entry name" value="AMP_BINDING"/>
    <property type="match status" value="3"/>
</dbReference>
<evidence type="ECO:0000256" key="1">
    <source>
        <dbReference type="ARBA" id="ARBA00022450"/>
    </source>
</evidence>
<dbReference type="FunFam" id="3.30.559.30:FF:000003">
    <property type="entry name" value="Nonribosomal peptide synthase SidD"/>
    <property type="match status" value="2"/>
</dbReference>
<dbReference type="PROSITE" id="PS00012">
    <property type="entry name" value="PHOSPHOPANTETHEINE"/>
    <property type="match status" value="2"/>
</dbReference>
<evidence type="ECO:0000256" key="2">
    <source>
        <dbReference type="ARBA" id="ARBA00022553"/>
    </source>
</evidence>